<name>A0A1G9PBW3_9FIRM</name>
<keyword evidence="7" id="KW-0997">Cell inner membrane</keyword>
<comment type="cofactor">
    <cofactor evidence="1">
        <name>Mg(2+)</name>
        <dbReference type="ChEBI" id="CHEBI:18420"/>
    </cofactor>
</comment>
<evidence type="ECO:0000256" key="12">
    <source>
        <dbReference type="ARBA" id="ARBA00022730"/>
    </source>
</evidence>
<dbReference type="SMART" id="SM00316">
    <property type="entry name" value="S1"/>
    <property type="match status" value="1"/>
</dbReference>
<keyword evidence="17" id="KW-0472">Membrane</keyword>
<dbReference type="InterPro" id="IPR004659">
    <property type="entry name" value="RNase_E/G"/>
</dbReference>
<evidence type="ECO:0000313" key="21">
    <source>
        <dbReference type="Proteomes" id="UP000199476"/>
    </source>
</evidence>
<dbReference type="RefSeq" id="WP_089760446.1">
    <property type="nucleotide sequence ID" value="NZ_FNGO01000012.1"/>
</dbReference>
<dbReference type="AlphaFoldDB" id="A0A1G9PBW3"/>
<keyword evidence="15" id="KW-0460">Magnesium</keyword>
<dbReference type="GO" id="GO:0004519">
    <property type="term" value="F:endonuclease activity"/>
    <property type="evidence" value="ECO:0007669"/>
    <property type="project" value="UniProtKB-KW"/>
</dbReference>
<evidence type="ECO:0000256" key="14">
    <source>
        <dbReference type="ARBA" id="ARBA00022801"/>
    </source>
</evidence>
<feature type="domain" description="TRAM" evidence="19">
    <location>
        <begin position="503"/>
        <end position="565"/>
    </location>
</feature>
<reference evidence="20 21" key="1">
    <citation type="submission" date="2016-10" db="EMBL/GenBank/DDBJ databases">
        <authorList>
            <person name="de Groot N.N."/>
        </authorList>
    </citation>
    <scope>NUCLEOTIDE SEQUENCE [LARGE SCALE GENOMIC DNA]</scope>
    <source>
        <strain evidence="20 21">SLAS-1</strain>
    </source>
</reference>
<evidence type="ECO:0000256" key="16">
    <source>
        <dbReference type="ARBA" id="ARBA00022884"/>
    </source>
</evidence>
<evidence type="ECO:0000256" key="2">
    <source>
        <dbReference type="ARBA" id="ARBA00004496"/>
    </source>
</evidence>
<dbReference type="NCBIfam" id="TIGR00757">
    <property type="entry name" value="RNaseEG"/>
    <property type="match status" value="1"/>
</dbReference>
<evidence type="ECO:0000256" key="8">
    <source>
        <dbReference type="ARBA" id="ARBA00022552"/>
    </source>
</evidence>
<evidence type="ECO:0000256" key="7">
    <source>
        <dbReference type="ARBA" id="ARBA00022519"/>
    </source>
</evidence>
<keyword evidence="16" id="KW-0694">RNA-binding</keyword>
<keyword evidence="21" id="KW-1185">Reference proteome</keyword>
<dbReference type="OrthoDB" id="9804278at2"/>
<evidence type="ECO:0000256" key="9">
    <source>
        <dbReference type="ARBA" id="ARBA00022694"/>
    </source>
</evidence>
<dbReference type="InterPro" id="IPR003029">
    <property type="entry name" value="S1_domain"/>
</dbReference>
<keyword evidence="9" id="KW-0819">tRNA processing</keyword>
<dbReference type="PANTHER" id="PTHR30001:SF1">
    <property type="entry name" value="RIBONUCLEASE E_G-LIKE PROTEIN, CHLOROPLASTIC"/>
    <property type="match status" value="1"/>
</dbReference>
<dbReference type="Pfam" id="PF10150">
    <property type="entry name" value="RNase_E_G"/>
    <property type="match status" value="1"/>
</dbReference>
<evidence type="ECO:0000256" key="17">
    <source>
        <dbReference type="ARBA" id="ARBA00023136"/>
    </source>
</evidence>
<evidence type="ECO:0000256" key="4">
    <source>
        <dbReference type="ARBA" id="ARBA00017719"/>
    </source>
</evidence>
<proteinExistence type="inferred from homology"/>
<evidence type="ECO:0000256" key="1">
    <source>
        <dbReference type="ARBA" id="ARBA00001946"/>
    </source>
</evidence>
<dbReference type="InterPro" id="IPR012340">
    <property type="entry name" value="NA-bd_OB-fold"/>
</dbReference>
<dbReference type="InterPro" id="IPR019307">
    <property type="entry name" value="RNA-bd_AU-1/RNase_E/G"/>
</dbReference>
<dbReference type="EMBL" id="FNGO01000012">
    <property type="protein sequence ID" value="SDL96248.1"/>
    <property type="molecule type" value="Genomic_DNA"/>
</dbReference>
<evidence type="ECO:0000256" key="6">
    <source>
        <dbReference type="ARBA" id="ARBA00022490"/>
    </source>
</evidence>
<evidence type="ECO:0000256" key="11">
    <source>
        <dbReference type="ARBA" id="ARBA00022723"/>
    </source>
</evidence>
<dbReference type="InterPro" id="IPR048583">
    <property type="entry name" value="RNase_E_G_thioredoxin-like"/>
</dbReference>
<evidence type="ECO:0000259" key="19">
    <source>
        <dbReference type="PROSITE" id="PS50926"/>
    </source>
</evidence>
<keyword evidence="5" id="KW-1003">Cell membrane</keyword>
<evidence type="ECO:0000256" key="13">
    <source>
        <dbReference type="ARBA" id="ARBA00022759"/>
    </source>
</evidence>
<dbReference type="Pfam" id="PF01938">
    <property type="entry name" value="TRAM"/>
    <property type="match status" value="1"/>
</dbReference>
<dbReference type="GO" id="GO:0006364">
    <property type="term" value="P:rRNA processing"/>
    <property type="evidence" value="ECO:0007669"/>
    <property type="project" value="UniProtKB-KW"/>
</dbReference>
<evidence type="ECO:0000313" key="20">
    <source>
        <dbReference type="EMBL" id="SDL96248.1"/>
    </source>
</evidence>
<dbReference type="CDD" id="cd04453">
    <property type="entry name" value="S1_RNase_E"/>
    <property type="match status" value="1"/>
</dbReference>
<dbReference type="Gene3D" id="2.40.50.140">
    <property type="entry name" value="Nucleic acid-binding proteins"/>
    <property type="match status" value="1"/>
</dbReference>
<dbReference type="GO" id="GO:0004540">
    <property type="term" value="F:RNA nuclease activity"/>
    <property type="evidence" value="ECO:0007669"/>
    <property type="project" value="InterPro"/>
</dbReference>
<organism evidence="20 21">
    <name type="scientific">Halarsenatibacter silvermanii</name>
    <dbReference type="NCBI Taxonomy" id="321763"/>
    <lineage>
        <taxon>Bacteria</taxon>
        <taxon>Bacillati</taxon>
        <taxon>Bacillota</taxon>
        <taxon>Clostridia</taxon>
        <taxon>Halanaerobiales</taxon>
        <taxon>Halarsenatibacteraceae</taxon>
        <taxon>Halarsenatibacter</taxon>
    </lineage>
</organism>
<keyword evidence="6" id="KW-0963">Cytoplasm</keyword>
<dbReference type="Proteomes" id="UP000199476">
    <property type="component" value="Unassembled WGS sequence"/>
</dbReference>
<dbReference type="STRING" id="321763.SAMN04488692_11269"/>
<evidence type="ECO:0000259" key="18">
    <source>
        <dbReference type="PROSITE" id="PS50126"/>
    </source>
</evidence>
<dbReference type="GO" id="GO:0008033">
    <property type="term" value="P:tRNA processing"/>
    <property type="evidence" value="ECO:0007669"/>
    <property type="project" value="UniProtKB-KW"/>
</dbReference>
<dbReference type="PANTHER" id="PTHR30001">
    <property type="entry name" value="RIBONUCLEASE"/>
    <property type="match status" value="1"/>
</dbReference>
<comment type="similarity">
    <text evidence="3">Belongs to the RNase E/G family. RNase G subfamily.</text>
</comment>
<dbReference type="PROSITE" id="PS50926">
    <property type="entry name" value="TRAM"/>
    <property type="match status" value="1"/>
</dbReference>
<keyword evidence="11" id="KW-0479">Metal-binding</keyword>
<dbReference type="SUPFAM" id="SSF50249">
    <property type="entry name" value="Nucleic acid-binding proteins"/>
    <property type="match status" value="2"/>
</dbReference>
<comment type="subcellular location">
    <subcellularLocation>
        <location evidence="2">Cytoplasm</location>
    </subcellularLocation>
</comment>
<dbReference type="GO" id="GO:0019843">
    <property type="term" value="F:rRNA binding"/>
    <property type="evidence" value="ECO:0007669"/>
    <property type="project" value="UniProtKB-KW"/>
</dbReference>
<evidence type="ECO:0000256" key="10">
    <source>
        <dbReference type="ARBA" id="ARBA00022722"/>
    </source>
</evidence>
<feature type="domain" description="S1 motif" evidence="18">
    <location>
        <begin position="42"/>
        <end position="124"/>
    </location>
</feature>
<gene>
    <name evidence="20" type="ORF">SAMN04488692_11269</name>
</gene>
<keyword evidence="10" id="KW-0540">Nuclease</keyword>
<evidence type="ECO:0000256" key="5">
    <source>
        <dbReference type="ARBA" id="ARBA00022475"/>
    </source>
</evidence>
<keyword evidence="12" id="KW-0699">rRNA-binding</keyword>
<dbReference type="Gene3D" id="3.40.1260.20">
    <property type="entry name" value="Ribonuclease E, catalytic domain"/>
    <property type="match status" value="1"/>
</dbReference>
<dbReference type="GO" id="GO:0016787">
    <property type="term" value="F:hydrolase activity"/>
    <property type="evidence" value="ECO:0007669"/>
    <property type="project" value="UniProtKB-KW"/>
</dbReference>
<dbReference type="GO" id="GO:0005737">
    <property type="term" value="C:cytoplasm"/>
    <property type="evidence" value="ECO:0007669"/>
    <property type="project" value="UniProtKB-SubCell"/>
</dbReference>
<sequence>MSRNDKKIIINSGIREKRAAVLVNDNLDNIFFERDTYDRDAGSIYRGKVKDVLPGMQAAFVDIGNDRNAFLHLNDAYPLFNSKQRHLYSQKNLKINQVLSPGQEIMIQVTKEPIKSKGAKITCRVSLPGRYYVFLPHDTRTNISRRIDDQQERNRLKSITGEIVDDSHGVIIRTNAAGKHKKLLLKDYNFLKSLWERIKNRYYRSSAPKLLHSDINLIHQVVRDHLSSDIDRVVIDDQEDYENLSSFAEKLAPNINSRIFLYERDRPIFETYGIEQELKSLMQRKVWLKSGGYITFDSTEALVAVDVNTGKFTGQKNLQDTVFKTNLEAAKEISRQLRLRDIGGIIIIDFIDMEIKSNREKVLEVLEREMENDRTKTSILGLTELGLVEMTRKKVRERLGELIQKECPYCEGTGRIISETTMAFRVIRKLTSLASRENFQAILLEVHPDVASVLIGNRGEKLNILEEELNKDIYIRGNNDLHMKDINIIDKGSRKRLKEMALPVKEGGKYRFKIEEQHSENESAGIARKKGYIIIIEEAGDKVGEKVKVKITSVNRTYAQAELIA</sequence>
<evidence type="ECO:0000256" key="15">
    <source>
        <dbReference type="ARBA" id="ARBA00022842"/>
    </source>
</evidence>
<accession>A0A1G9PBW3</accession>
<evidence type="ECO:0000256" key="3">
    <source>
        <dbReference type="ARBA" id="ARBA00005663"/>
    </source>
</evidence>
<keyword evidence="13" id="KW-0255">Endonuclease</keyword>
<dbReference type="Pfam" id="PF20833">
    <property type="entry name" value="RNase_E_G_Thio"/>
    <property type="match status" value="1"/>
</dbReference>
<keyword evidence="8" id="KW-0698">rRNA processing</keyword>
<dbReference type="PROSITE" id="PS50126">
    <property type="entry name" value="S1"/>
    <property type="match status" value="1"/>
</dbReference>
<dbReference type="InterPro" id="IPR002792">
    <property type="entry name" value="TRAM_dom"/>
</dbReference>
<keyword evidence="14" id="KW-0378">Hydrolase</keyword>
<protein>
    <recommendedName>
        <fullName evidence="4">Ribonuclease G</fullName>
    </recommendedName>
</protein>
<dbReference type="GO" id="GO:0046872">
    <property type="term" value="F:metal ion binding"/>
    <property type="evidence" value="ECO:0007669"/>
    <property type="project" value="UniProtKB-KW"/>
</dbReference>